<evidence type="ECO:0000256" key="2">
    <source>
        <dbReference type="ARBA" id="ARBA00023015"/>
    </source>
</evidence>
<keyword evidence="2" id="KW-0805">Transcription regulation</keyword>
<feature type="non-terminal residue" evidence="7">
    <location>
        <position position="1"/>
    </location>
</feature>
<accession>A0A5J9W9U6</accession>
<dbReference type="PANTHER" id="PTHR46328">
    <property type="entry name" value="FAR-RED IMPAIRED RESPONSIVE (FAR1) FAMILY PROTEIN-RELATED"/>
    <property type="match status" value="1"/>
</dbReference>
<evidence type="ECO:0000256" key="5">
    <source>
        <dbReference type="ARBA" id="ARBA00023242"/>
    </source>
</evidence>
<feature type="compositionally biased region" description="Basic residues" evidence="6">
    <location>
        <begin position="164"/>
        <end position="177"/>
    </location>
</feature>
<dbReference type="GO" id="GO:0005634">
    <property type="term" value="C:nucleus"/>
    <property type="evidence" value="ECO:0007669"/>
    <property type="project" value="UniProtKB-SubCell"/>
</dbReference>
<feature type="region of interest" description="Disordered" evidence="6">
    <location>
        <begin position="1"/>
        <end position="40"/>
    </location>
</feature>
<comment type="caution">
    <text evidence="7">The sequence shown here is derived from an EMBL/GenBank/DDBJ whole genome shotgun (WGS) entry which is preliminary data.</text>
</comment>
<feature type="compositionally biased region" description="Acidic residues" evidence="6">
    <location>
        <begin position="230"/>
        <end position="249"/>
    </location>
</feature>
<organism evidence="7 8">
    <name type="scientific">Eragrostis curvula</name>
    <name type="common">weeping love grass</name>
    <dbReference type="NCBI Taxonomy" id="38414"/>
    <lineage>
        <taxon>Eukaryota</taxon>
        <taxon>Viridiplantae</taxon>
        <taxon>Streptophyta</taxon>
        <taxon>Embryophyta</taxon>
        <taxon>Tracheophyta</taxon>
        <taxon>Spermatophyta</taxon>
        <taxon>Magnoliopsida</taxon>
        <taxon>Liliopsida</taxon>
        <taxon>Poales</taxon>
        <taxon>Poaceae</taxon>
        <taxon>PACMAD clade</taxon>
        <taxon>Chloridoideae</taxon>
        <taxon>Eragrostideae</taxon>
        <taxon>Eragrostidinae</taxon>
        <taxon>Eragrostis</taxon>
    </lineage>
</organism>
<dbReference type="PROSITE" id="PS51152">
    <property type="entry name" value="NFYA_HAP2_2"/>
    <property type="match status" value="1"/>
</dbReference>
<dbReference type="Gramene" id="TVU44753">
    <property type="protein sequence ID" value="TVU44753"/>
    <property type="gene ID" value="EJB05_04208"/>
</dbReference>
<reference evidence="7 8" key="1">
    <citation type="journal article" date="2019" name="Sci. Rep.">
        <title>A high-quality genome of Eragrostis curvula grass provides insights into Poaceae evolution and supports new strategies to enhance forage quality.</title>
        <authorList>
            <person name="Carballo J."/>
            <person name="Santos B.A.C.M."/>
            <person name="Zappacosta D."/>
            <person name="Garbus I."/>
            <person name="Selva J.P."/>
            <person name="Gallo C.A."/>
            <person name="Diaz A."/>
            <person name="Albertini E."/>
            <person name="Caccamo M."/>
            <person name="Echenique V."/>
        </authorList>
    </citation>
    <scope>NUCLEOTIDE SEQUENCE [LARGE SCALE GENOMIC DNA]</scope>
    <source>
        <strain evidence="8">cv. Victoria</strain>
        <tissue evidence="7">Leaf</tissue>
    </source>
</reference>
<dbReference type="GO" id="GO:0003677">
    <property type="term" value="F:DNA binding"/>
    <property type="evidence" value="ECO:0007669"/>
    <property type="project" value="UniProtKB-KW"/>
</dbReference>
<evidence type="ECO:0000313" key="7">
    <source>
        <dbReference type="EMBL" id="TVU44753.1"/>
    </source>
</evidence>
<feature type="region of interest" description="Disordered" evidence="6">
    <location>
        <begin position="298"/>
        <end position="359"/>
    </location>
</feature>
<name>A0A5J9W9U6_9POAL</name>
<feature type="region of interest" description="Disordered" evidence="6">
    <location>
        <begin position="141"/>
        <end position="271"/>
    </location>
</feature>
<dbReference type="EMBL" id="RWGY01000004">
    <property type="protein sequence ID" value="TVU44753.1"/>
    <property type="molecule type" value="Genomic_DNA"/>
</dbReference>
<keyword evidence="4" id="KW-0804">Transcription</keyword>
<evidence type="ECO:0008006" key="9">
    <source>
        <dbReference type="Google" id="ProtNLM"/>
    </source>
</evidence>
<gene>
    <name evidence="7" type="ORF">EJB05_04208</name>
</gene>
<feature type="compositionally biased region" description="Basic and acidic residues" evidence="6">
    <location>
        <begin position="321"/>
        <end position="330"/>
    </location>
</feature>
<feature type="compositionally biased region" description="Polar residues" evidence="6">
    <location>
        <begin position="338"/>
        <end position="347"/>
    </location>
</feature>
<dbReference type="GO" id="GO:0003700">
    <property type="term" value="F:DNA-binding transcription factor activity"/>
    <property type="evidence" value="ECO:0007669"/>
    <property type="project" value="InterPro"/>
</dbReference>
<dbReference type="Proteomes" id="UP000324897">
    <property type="component" value="Chromosome 5"/>
</dbReference>
<keyword evidence="3" id="KW-0238">DNA-binding</keyword>
<dbReference type="AlphaFoldDB" id="A0A5J9W9U6"/>
<comment type="subcellular location">
    <subcellularLocation>
        <location evidence="1">Nucleus</location>
    </subcellularLocation>
</comment>
<evidence type="ECO:0000313" key="8">
    <source>
        <dbReference type="Proteomes" id="UP000324897"/>
    </source>
</evidence>
<feature type="compositionally biased region" description="Basic and acidic residues" evidence="6">
    <location>
        <begin position="209"/>
        <end position="229"/>
    </location>
</feature>
<proteinExistence type="predicted"/>
<feature type="region of interest" description="Disordered" evidence="6">
    <location>
        <begin position="505"/>
        <end position="534"/>
    </location>
</feature>
<feature type="compositionally biased region" description="Basic and acidic residues" evidence="6">
    <location>
        <begin position="143"/>
        <end position="154"/>
    </location>
</feature>
<evidence type="ECO:0000256" key="3">
    <source>
        <dbReference type="ARBA" id="ARBA00023125"/>
    </source>
</evidence>
<dbReference type="OrthoDB" id="686676at2759"/>
<dbReference type="InterPro" id="IPR001289">
    <property type="entry name" value="NFYA"/>
</dbReference>
<feature type="compositionally biased region" description="Pro residues" evidence="6">
    <location>
        <begin position="509"/>
        <end position="525"/>
    </location>
</feature>
<protein>
    <recommendedName>
        <fullName evidence="9">Protein FAR1-RELATED SEQUENCE</fullName>
    </recommendedName>
</protein>
<feature type="region of interest" description="Disordered" evidence="6">
    <location>
        <begin position="397"/>
        <end position="469"/>
    </location>
</feature>
<sequence length="568" mass="62278">MADEAAAPEPGPEASAGPAEPSSQAGAGDEQEDASAAGERCRAMMEVVATDGAGGKGKWKVSKLVVEHSHELQVAPGEVAATVPVLGMEFDSVEDAKGFYYGYGERVGFKARAGSNRRSVGDGEKIMQRFLCWRGNYTNRGSKGKDTDEGKELGEVDGAAAAAGKRKREPYKTRSRKPVTNGTEVIEIEKGVGMADAGNGRGSRRGRSKKDQVEKDGEPVAIEIVHDGTADDDEEDEGEGGEDGVDEEVQVVVKEKRGRGRPRKNVTEDDALQARVLRELGLRASQYDSDERKKILSKYLSKRQSRPASGRPTKIASRQALAERRKRGDGGRFLASEGHQNVEPSEQPSERRSKRLERQNLKKEEEKLLEQVEVLLQAKLHDKSSLSTILKGHQQNLLQNEVSNSEPRRATSKKNKNVEVRRQQQSSLDANKKKKGRQGLPEPEEMEIPLRVDPPTVSNDIPNHLRNPTNQFLAPSHIMQAPYVTQQFGLGSLQGFPGMSPFGQIQEPTPGPLQQPPHLQPPPFHSGPQIPQASTPDIQSLQFLSSNPQLGHQTTDQGQYTIPVWDFL</sequence>
<feature type="compositionally biased region" description="Low complexity" evidence="6">
    <location>
        <begin position="1"/>
        <end position="28"/>
    </location>
</feature>
<keyword evidence="5" id="KW-0539">Nucleus</keyword>
<dbReference type="PANTHER" id="PTHR46328:SF30">
    <property type="entry name" value="OS04G0641500 PROTEIN"/>
    <property type="match status" value="1"/>
</dbReference>
<feature type="compositionally biased region" description="Basic and acidic residues" evidence="6">
    <location>
        <begin position="348"/>
        <end position="359"/>
    </location>
</feature>
<evidence type="ECO:0000256" key="4">
    <source>
        <dbReference type="ARBA" id="ARBA00023163"/>
    </source>
</evidence>
<feature type="compositionally biased region" description="Polar residues" evidence="6">
    <location>
        <begin position="456"/>
        <end position="469"/>
    </location>
</feature>
<keyword evidence="8" id="KW-1185">Reference proteome</keyword>
<evidence type="ECO:0000256" key="1">
    <source>
        <dbReference type="ARBA" id="ARBA00004123"/>
    </source>
</evidence>
<evidence type="ECO:0000256" key="6">
    <source>
        <dbReference type="SAM" id="MobiDB-lite"/>
    </source>
</evidence>